<sequence length="83" mass="9301">MDSKDQPTSPKDKYKELATQALKKGLRMCGNITRLGQHSGITRQTLTSIARGKSCSHATRLKLEAFIEEQEQRKGRPFKGAQL</sequence>
<accession>A0A6N6VUI8</accession>
<gene>
    <name evidence="1" type="ORF">GCL60_11800</name>
</gene>
<proteinExistence type="predicted"/>
<evidence type="ECO:0000313" key="2">
    <source>
        <dbReference type="Proteomes" id="UP000437748"/>
    </source>
</evidence>
<comment type="caution">
    <text evidence="1">The sequence shown here is derived from an EMBL/GenBank/DDBJ whole genome shotgun (WGS) entry which is preliminary data.</text>
</comment>
<evidence type="ECO:0000313" key="1">
    <source>
        <dbReference type="EMBL" id="KAB8037851.1"/>
    </source>
</evidence>
<dbReference type="EMBL" id="WFLM01000004">
    <property type="protein sequence ID" value="KAB8037851.1"/>
    <property type="molecule type" value="Genomic_DNA"/>
</dbReference>
<keyword evidence="2" id="KW-1185">Reference proteome</keyword>
<dbReference type="Proteomes" id="UP000437748">
    <property type="component" value="Unassembled WGS sequence"/>
</dbReference>
<protein>
    <submittedName>
        <fullName evidence="1">Uncharacterized protein</fullName>
    </submittedName>
</protein>
<reference evidence="1 2" key="1">
    <citation type="submission" date="2019-10" db="EMBL/GenBank/DDBJ databases">
        <title>New species of Slilvanegrellaceae.</title>
        <authorList>
            <person name="Pitt A."/>
            <person name="Hahn M.W."/>
        </authorList>
    </citation>
    <scope>NUCLEOTIDE SEQUENCE [LARGE SCALE GENOMIC DNA]</scope>
    <source>
        <strain evidence="1 2">SP-Ram-0.45-NSY-1</strain>
    </source>
</reference>
<dbReference type="OrthoDB" id="9854797at2"/>
<organism evidence="1 2">
    <name type="scientific">Silvanigrella paludirubra</name>
    <dbReference type="NCBI Taxonomy" id="2499159"/>
    <lineage>
        <taxon>Bacteria</taxon>
        <taxon>Pseudomonadati</taxon>
        <taxon>Bdellovibrionota</taxon>
        <taxon>Oligoflexia</taxon>
        <taxon>Silvanigrellales</taxon>
        <taxon>Silvanigrellaceae</taxon>
        <taxon>Silvanigrella</taxon>
    </lineage>
</organism>
<dbReference type="AlphaFoldDB" id="A0A6N6VUI8"/>
<name>A0A6N6VUI8_9BACT</name>
<dbReference type="RefSeq" id="WP_153420929.1">
    <property type="nucleotide sequence ID" value="NZ_WFLM01000004.1"/>
</dbReference>